<proteinExistence type="predicted"/>
<name>A0ACC3NDA6_9PEZI</name>
<dbReference type="Proteomes" id="UP001281147">
    <property type="component" value="Unassembled WGS sequence"/>
</dbReference>
<keyword evidence="2" id="KW-1185">Reference proteome</keyword>
<dbReference type="EMBL" id="JAUTXU010000055">
    <property type="protein sequence ID" value="KAK3714527.1"/>
    <property type="molecule type" value="Genomic_DNA"/>
</dbReference>
<organism evidence="1 2">
    <name type="scientific">Vermiconidia calcicola</name>
    <dbReference type="NCBI Taxonomy" id="1690605"/>
    <lineage>
        <taxon>Eukaryota</taxon>
        <taxon>Fungi</taxon>
        <taxon>Dikarya</taxon>
        <taxon>Ascomycota</taxon>
        <taxon>Pezizomycotina</taxon>
        <taxon>Dothideomycetes</taxon>
        <taxon>Dothideomycetidae</taxon>
        <taxon>Mycosphaerellales</taxon>
        <taxon>Extremaceae</taxon>
        <taxon>Vermiconidia</taxon>
    </lineage>
</organism>
<evidence type="ECO:0000313" key="1">
    <source>
        <dbReference type="EMBL" id="KAK3714527.1"/>
    </source>
</evidence>
<reference evidence="1" key="1">
    <citation type="submission" date="2023-07" db="EMBL/GenBank/DDBJ databases">
        <title>Black Yeasts Isolated from many extreme environments.</title>
        <authorList>
            <person name="Coleine C."/>
            <person name="Stajich J.E."/>
            <person name="Selbmann L."/>
        </authorList>
    </citation>
    <scope>NUCLEOTIDE SEQUENCE</scope>
    <source>
        <strain evidence="1">CCFEE 5714</strain>
    </source>
</reference>
<gene>
    <name evidence="1" type="ORF">LTR37_007833</name>
</gene>
<protein>
    <submittedName>
        <fullName evidence="1">Uncharacterized protein</fullName>
    </submittedName>
</protein>
<evidence type="ECO:0000313" key="2">
    <source>
        <dbReference type="Proteomes" id="UP001281147"/>
    </source>
</evidence>
<sequence>MPPIKTADGVNKSDMLSEENLKAQNGTNNQQSDTRFAEQLVMQEGAQSYERALCQYQSAGHESADDPNHSLSAVVNLYRPLKPSNASPMQVFCTMGTSNDPMPLYAKTAMEKTNVGIGSLETVHLRALAADSAANAEVEDDDDDDEEISPPRECLRQRYDNARSKAGGTPRVMKPVMKTRKSGVSGNKNLVKRRQKLE</sequence>
<accession>A0ACC3NDA6</accession>
<comment type="caution">
    <text evidence="1">The sequence shown here is derived from an EMBL/GenBank/DDBJ whole genome shotgun (WGS) entry which is preliminary data.</text>
</comment>